<comment type="caution">
    <text evidence="1">The sequence shown here is derived from an EMBL/GenBank/DDBJ whole genome shotgun (WGS) entry which is preliminary data.</text>
</comment>
<evidence type="ECO:0000313" key="2">
    <source>
        <dbReference type="Proteomes" id="UP000288216"/>
    </source>
</evidence>
<keyword evidence="2" id="KW-1185">Reference proteome</keyword>
<proteinExistence type="predicted"/>
<sequence>MDNITYTIICQCPSLNERAYLLKRVFKKTPSSLVRTHSVHGQSHGYAFSQEEHGVVSQSEMIRSYDTTKQKVAAD</sequence>
<dbReference type="OrthoDB" id="9047707at2759"/>
<gene>
    <name evidence="1" type="ORF">scyTo_0007980</name>
</gene>
<evidence type="ECO:0000313" key="1">
    <source>
        <dbReference type="EMBL" id="GCB67014.1"/>
    </source>
</evidence>
<organism evidence="1 2">
    <name type="scientific">Scyliorhinus torazame</name>
    <name type="common">Cloudy catshark</name>
    <name type="synonym">Catulus torazame</name>
    <dbReference type="NCBI Taxonomy" id="75743"/>
    <lineage>
        <taxon>Eukaryota</taxon>
        <taxon>Metazoa</taxon>
        <taxon>Chordata</taxon>
        <taxon>Craniata</taxon>
        <taxon>Vertebrata</taxon>
        <taxon>Chondrichthyes</taxon>
        <taxon>Elasmobranchii</taxon>
        <taxon>Galeomorphii</taxon>
        <taxon>Galeoidea</taxon>
        <taxon>Carcharhiniformes</taxon>
        <taxon>Scyliorhinidae</taxon>
        <taxon>Scyliorhinus</taxon>
    </lineage>
</organism>
<dbReference type="STRING" id="75743.A0A401P1M2"/>
<dbReference type="EMBL" id="BFAA01002984">
    <property type="protein sequence ID" value="GCB67014.1"/>
    <property type="molecule type" value="Genomic_DNA"/>
</dbReference>
<protein>
    <submittedName>
        <fullName evidence="1">Uncharacterized protein</fullName>
    </submittedName>
</protein>
<dbReference type="AlphaFoldDB" id="A0A401P1M2"/>
<dbReference type="Proteomes" id="UP000288216">
    <property type="component" value="Unassembled WGS sequence"/>
</dbReference>
<reference evidence="1 2" key="1">
    <citation type="journal article" date="2018" name="Nat. Ecol. Evol.">
        <title>Shark genomes provide insights into elasmobranch evolution and the origin of vertebrates.</title>
        <authorList>
            <person name="Hara Y"/>
            <person name="Yamaguchi K"/>
            <person name="Onimaru K"/>
            <person name="Kadota M"/>
            <person name="Koyanagi M"/>
            <person name="Keeley SD"/>
            <person name="Tatsumi K"/>
            <person name="Tanaka K"/>
            <person name="Motone F"/>
            <person name="Kageyama Y"/>
            <person name="Nozu R"/>
            <person name="Adachi N"/>
            <person name="Nishimura O"/>
            <person name="Nakagawa R"/>
            <person name="Tanegashima C"/>
            <person name="Kiyatake I"/>
            <person name="Matsumoto R"/>
            <person name="Murakumo K"/>
            <person name="Nishida K"/>
            <person name="Terakita A"/>
            <person name="Kuratani S"/>
            <person name="Sato K"/>
            <person name="Hyodo S Kuraku.S."/>
        </authorList>
    </citation>
    <scope>NUCLEOTIDE SEQUENCE [LARGE SCALE GENOMIC DNA]</scope>
</reference>
<name>A0A401P1M2_SCYTO</name>
<accession>A0A401P1M2</accession>